<reference evidence="2" key="1">
    <citation type="journal article" date="2024" name="Front. Bioeng. Biotechnol.">
        <title>Genome-scale model development and genomic sequencing of the oleaginous clade Lipomyces.</title>
        <authorList>
            <person name="Czajka J.J."/>
            <person name="Han Y."/>
            <person name="Kim J."/>
            <person name="Mondo S.J."/>
            <person name="Hofstad B.A."/>
            <person name="Robles A."/>
            <person name="Haridas S."/>
            <person name="Riley R."/>
            <person name="LaButti K."/>
            <person name="Pangilinan J."/>
            <person name="Andreopoulos W."/>
            <person name="Lipzen A."/>
            <person name="Yan J."/>
            <person name="Wang M."/>
            <person name="Ng V."/>
            <person name="Grigoriev I.V."/>
            <person name="Spatafora J.W."/>
            <person name="Magnuson J.K."/>
            <person name="Baker S.E."/>
            <person name="Pomraning K.R."/>
        </authorList>
    </citation>
    <scope>NUCLEOTIDE SEQUENCE [LARGE SCALE GENOMIC DNA]</scope>
    <source>
        <strain evidence="2">CBS 10300</strain>
    </source>
</reference>
<accession>A0ACC3TFQ1</accession>
<dbReference type="Proteomes" id="UP001489719">
    <property type="component" value="Unassembled WGS sequence"/>
</dbReference>
<gene>
    <name evidence="1" type="ORF">V1517DRAFT_310267</name>
</gene>
<evidence type="ECO:0000313" key="1">
    <source>
        <dbReference type="EMBL" id="KAK9319953.1"/>
    </source>
</evidence>
<protein>
    <submittedName>
        <fullName evidence="1">Phosphoesterase family-domain-containing protein</fullName>
    </submittedName>
</protein>
<evidence type="ECO:0000313" key="2">
    <source>
        <dbReference type="Proteomes" id="UP001489719"/>
    </source>
</evidence>
<sequence length="636" mass="71544">MVALSMKLSVALATALTAIPSVFGGSLSDVKHVVYFMQENRAFDHYFGTMSGVRGFKDPNVHVDDKGTPVWYQYAAWGVTTEFKVHEAEYLLPFYLGANPAYKNGSQCAVGGSNDWTENHNAWNYGKINGWITNNSQYAWGHYDRSDIPTHFAVAEEWSVADMYAEFVIGPTAPNRASWISGTLNFDSQVGAPEEIGGPYMENWSTHECEYTDGVPFNCYPLKWMTMPELLEAQNISWFVYRDSDSTNDDPMYYFQNYLDSPSDGPLAVKGLSYEGFPLFIEQASNGTLPEVSWIIGSFPLSEHPPHTPTSGAWMIEKTIEVITQGPLANDTVIFISYDETGGWGDHVPPFVSPNGTAYEWALNPLTLQEYWPVGPGFRVPFFAVSPWTRGGSVFSEPSDHSSQLLFLEEWAAAHGKDVKLDTITPWRRSHMSNLVNMFDFEHPRFDIPTLANVSFPAWSDGAYIATTICQEENQGYIQPPIPYGNQTLQDALWAEEGYKHLRGALTEGRYLVFSQKWNQRTYAIGRYQSSDKVHSLSTASDFSGERYRFIVYQVGDAFSKEFYIQSVFGGYLTHFGVFVSTRAKADIFSINYTASKGYTIKSPAGNYLRTSPYGGITWTDQKSYFDVVSVTYNDE</sequence>
<organism evidence="1 2">
    <name type="scientific">Lipomyces orientalis</name>
    <dbReference type="NCBI Taxonomy" id="1233043"/>
    <lineage>
        <taxon>Eukaryota</taxon>
        <taxon>Fungi</taxon>
        <taxon>Dikarya</taxon>
        <taxon>Ascomycota</taxon>
        <taxon>Saccharomycotina</taxon>
        <taxon>Lipomycetes</taxon>
        <taxon>Lipomycetales</taxon>
        <taxon>Lipomycetaceae</taxon>
        <taxon>Lipomyces</taxon>
    </lineage>
</organism>
<keyword evidence="2" id="KW-1185">Reference proteome</keyword>
<comment type="caution">
    <text evidence="1">The sequence shown here is derived from an EMBL/GenBank/DDBJ whole genome shotgun (WGS) entry which is preliminary data.</text>
</comment>
<name>A0ACC3TFQ1_9ASCO</name>
<proteinExistence type="predicted"/>
<dbReference type="EMBL" id="MU970152">
    <property type="protein sequence ID" value="KAK9319953.1"/>
    <property type="molecule type" value="Genomic_DNA"/>
</dbReference>